<proteinExistence type="predicted"/>
<protein>
    <submittedName>
        <fullName evidence="2">Os05g0538600 protein</fullName>
    </submittedName>
</protein>
<evidence type="ECO:0000313" key="2">
    <source>
        <dbReference type="EMBL" id="BAS95096.1"/>
    </source>
</evidence>
<sequence>MSSTRAAEPPPCRWAAGRGGEEQRAGGGGRSGARAPPSAAAHKAHVVEVLPVATAQRELGEGDGRRAAEGAAHGAAEVPRGAGEGRGARGCTVRARPQAAGPTIRG</sequence>
<gene>
    <name evidence="2" type="ordered locus">Os05g0538600</name>
    <name evidence="2" type="ORF">OSNPB_050538600</name>
</gene>
<evidence type="ECO:0000313" key="3">
    <source>
        <dbReference type="Proteomes" id="UP000059680"/>
    </source>
</evidence>
<organism evidence="2 3">
    <name type="scientific">Oryza sativa subsp. japonica</name>
    <name type="common">Rice</name>
    <dbReference type="NCBI Taxonomy" id="39947"/>
    <lineage>
        <taxon>Eukaryota</taxon>
        <taxon>Viridiplantae</taxon>
        <taxon>Streptophyta</taxon>
        <taxon>Embryophyta</taxon>
        <taxon>Tracheophyta</taxon>
        <taxon>Spermatophyta</taxon>
        <taxon>Magnoliopsida</taxon>
        <taxon>Liliopsida</taxon>
        <taxon>Poales</taxon>
        <taxon>Poaceae</taxon>
        <taxon>BOP clade</taxon>
        <taxon>Oryzoideae</taxon>
        <taxon>Oryzeae</taxon>
        <taxon>Oryzinae</taxon>
        <taxon>Oryza</taxon>
        <taxon>Oryza sativa</taxon>
    </lineage>
</organism>
<dbReference type="Gramene" id="Os05t0538600-00">
    <property type="protein sequence ID" value="Os05t0538600-00"/>
    <property type="gene ID" value="Os05g0538600"/>
</dbReference>
<dbReference type="EMBL" id="AP014961">
    <property type="protein sequence ID" value="BAS95096.1"/>
    <property type="molecule type" value="Genomic_DNA"/>
</dbReference>
<feature type="compositionally biased region" description="Low complexity" evidence="1">
    <location>
        <begin position="69"/>
        <end position="81"/>
    </location>
</feature>
<reference evidence="2 3" key="2">
    <citation type="journal article" date="2013" name="Plant Cell Physiol.">
        <title>Rice Annotation Project Database (RAP-DB): an integrative and interactive database for rice genomics.</title>
        <authorList>
            <person name="Sakai H."/>
            <person name="Lee S.S."/>
            <person name="Tanaka T."/>
            <person name="Numa H."/>
            <person name="Kim J."/>
            <person name="Kawahara Y."/>
            <person name="Wakimoto H."/>
            <person name="Yang C.C."/>
            <person name="Iwamoto M."/>
            <person name="Abe T."/>
            <person name="Yamada Y."/>
            <person name="Muto A."/>
            <person name="Inokuchi H."/>
            <person name="Ikemura T."/>
            <person name="Matsumoto T."/>
            <person name="Sasaki T."/>
            <person name="Itoh T."/>
        </authorList>
    </citation>
    <scope>NUCLEOTIDE SEQUENCE [LARGE SCALE GENOMIC DNA]</scope>
    <source>
        <strain evidence="3">cv. Nipponbare</strain>
    </source>
</reference>
<accession>A0A0P0WQ74</accession>
<keyword evidence="3" id="KW-1185">Reference proteome</keyword>
<feature type="region of interest" description="Disordered" evidence="1">
    <location>
        <begin position="1"/>
        <end position="43"/>
    </location>
</feature>
<feature type="region of interest" description="Disordered" evidence="1">
    <location>
        <begin position="58"/>
        <end position="106"/>
    </location>
</feature>
<dbReference type="Proteomes" id="UP000059680">
    <property type="component" value="Chromosome 5"/>
</dbReference>
<feature type="compositionally biased region" description="Low complexity" evidence="1">
    <location>
        <begin position="32"/>
        <end position="41"/>
    </location>
</feature>
<reference evidence="3" key="1">
    <citation type="journal article" date="2005" name="Nature">
        <title>The map-based sequence of the rice genome.</title>
        <authorList>
            <consortium name="International rice genome sequencing project (IRGSP)"/>
            <person name="Matsumoto T."/>
            <person name="Wu J."/>
            <person name="Kanamori H."/>
            <person name="Katayose Y."/>
            <person name="Fujisawa M."/>
            <person name="Namiki N."/>
            <person name="Mizuno H."/>
            <person name="Yamamoto K."/>
            <person name="Antonio B.A."/>
            <person name="Baba T."/>
            <person name="Sakata K."/>
            <person name="Nagamura Y."/>
            <person name="Aoki H."/>
            <person name="Arikawa K."/>
            <person name="Arita K."/>
            <person name="Bito T."/>
            <person name="Chiden Y."/>
            <person name="Fujitsuka N."/>
            <person name="Fukunaka R."/>
            <person name="Hamada M."/>
            <person name="Harada C."/>
            <person name="Hayashi A."/>
            <person name="Hijishita S."/>
            <person name="Honda M."/>
            <person name="Hosokawa S."/>
            <person name="Ichikawa Y."/>
            <person name="Idonuma A."/>
            <person name="Iijima M."/>
            <person name="Ikeda M."/>
            <person name="Ikeno M."/>
            <person name="Ito K."/>
            <person name="Ito S."/>
            <person name="Ito T."/>
            <person name="Ito Y."/>
            <person name="Ito Y."/>
            <person name="Iwabuchi A."/>
            <person name="Kamiya K."/>
            <person name="Karasawa W."/>
            <person name="Kurita K."/>
            <person name="Katagiri S."/>
            <person name="Kikuta A."/>
            <person name="Kobayashi H."/>
            <person name="Kobayashi N."/>
            <person name="Machita K."/>
            <person name="Maehara T."/>
            <person name="Masukawa M."/>
            <person name="Mizubayashi T."/>
            <person name="Mukai Y."/>
            <person name="Nagasaki H."/>
            <person name="Nagata Y."/>
            <person name="Naito S."/>
            <person name="Nakashima M."/>
            <person name="Nakama Y."/>
            <person name="Nakamichi Y."/>
            <person name="Nakamura M."/>
            <person name="Meguro A."/>
            <person name="Negishi M."/>
            <person name="Ohta I."/>
            <person name="Ohta T."/>
            <person name="Okamoto M."/>
            <person name="Ono N."/>
            <person name="Saji S."/>
            <person name="Sakaguchi M."/>
            <person name="Sakai K."/>
            <person name="Shibata M."/>
            <person name="Shimokawa T."/>
            <person name="Song J."/>
            <person name="Takazaki Y."/>
            <person name="Terasawa K."/>
            <person name="Tsugane M."/>
            <person name="Tsuji K."/>
            <person name="Ueda S."/>
            <person name="Waki K."/>
            <person name="Yamagata H."/>
            <person name="Yamamoto M."/>
            <person name="Yamamoto S."/>
            <person name="Yamane H."/>
            <person name="Yoshiki S."/>
            <person name="Yoshihara R."/>
            <person name="Yukawa K."/>
            <person name="Zhong H."/>
            <person name="Yano M."/>
            <person name="Yuan Q."/>
            <person name="Ouyang S."/>
            <person name="Liu J."/>
            <person name="Jones K.M."/>
            <person name="Gansberger K."/>
            <person name="Moffat K."/>
            <person name="Hill J."/>
            <person name="Bera J."/>
            <person name="Fadrosh D."/>
            <person name="Jin S."/>
            <person name="Johri S."/>
            <person name="Kim M."/>
            <person name="Overton L."/>
            <person name="Reardon M."/>
            <person name="Tsitrin T."/>
            <person name="Vuong H."/>
            <person name="Weaver B."/>
            <person name="Ciecko A."/>
            <person name="Tallon L."/>
            <person name="Jackson J."/>
            <person name="Pai G."/>
            <person name="Aken S.V."/>
            <person name="Utterback T."/>
            <person name="Reidmuller S."/>
            <person name="Feldblyum T."/>
            <person name="Hsiao J."/>
            <person name="Zismann V."/>
            <person name="Iobst S."/>
            <person name="de Vazeille A.R."/>
            <person name="Buell C.R."/>
            <person name="Ying K."/>
            <person name="Li Y."/>
            <person name="Lu T."/>
            <person name="Huang Y."/>
            <person name="Zhao Q."/>
            <person name="Feng Q."/>
            <person name="Zhang L."/>
            <person name="Zhu J."/>
            <person name="Weng Q."/>
            <person name="Mu J."/>
            <person name="Lu Y."/>
            <person name="Fan D."/>
            <person name="Liu Y."/>
            <person name="Guan J."/>
            <person name="Zhang Y."/>
            <person name="Yu S."/>
            <person name="Liu X."/>
            <person name="Zhang Y."/>
            <person name="Hong G."/>
            <person name="Han B."/>
            <person name="Choisne N."/>
            <person name="Demange N."/>
            <person name="Orjeda G."/>
            <person name="Samain S."/>
            <person name="Cattolico L."/>
            <person name="Pelletier E."/>
            <person name="Couloux A."/>
            <person name="Segurens B."/>
            <person name="Wincker P."/>
            <person name="D'Hont A."/>
            <person name="Scarpelli C."/>
            <person name="Weissenbach J."/>
            <person name="Salanoubat M."/>
            <person name="Quetier F."/>
            <person name="Yu Y."/>
            <person name="Kim H.R."/>
            <person name="Rambo T."/>
            <person name="Currie J."/>
            <person name="Collura K."/>
            <person name="Luo M."/>
            <person name="Yang T."/>
            <person name="Ammiraju J.S.S."/>
            <person name="Engler F."/>
            <person name="Soderlund C."/>
            <person name="Wing R.A."/>
            <person name="Palmer L.E."/>
            <person name="de la Bastide M."/>
            <person name="Spiegel L."/>
            <person name="Nascimento L."/>
            <person name="Zutavern T."/>
            <person name="O'Shaughnessy A."/>
            <person name="Dike S."/>
            <person name="Dedhia N."/>
            <person name="Preston R."/>
            <person name="Balija V."/>
            <person name="McCombie W.R."/>
            <person name="Chow T."/>
            <person name="Chen H."/>
            <person name="Chung M."/>
            <person name="Chen C."/>
            <person name="Shaw J."/>
            <person name="Wu H."/>
            <person name="Hsiao K."/>
            <person name="Chao Y."/>
            <person name="Chu M."/>
            <person name="Cheng C."/>
            <person name="Hour A."/>
            <person name="Lee P."/>
            <person name="Lin S."/>
            <person name="Lin Y."/>
            <person name="Liou J."/>
            <person name="Liu S."/>
            <person name="Hsing Y."/>
            <person name="Raghuvanshi S."/>
            <person name="Mohanty A."/>
            <person name="Bharti A.K."/>
            <person name="Gaur A."/>
            <person name="Gupta V."/>
            <person name="Kumar D."/>
            <person name="Ravi V."/>
            <person name="Vij S."/>
            <person name="Kapur A."/>
            <person name="Khurana P."/>
            <person name="Khurana P."/>
            <person name="Khurana J.P."/>
            <person name="Tyagi A.K."/>
            <person name="Gaikwad K."/>
            <person name="Singh A."/>
            <person name="Dalal V."/>
            <person name="Srivastava S."/>
            <person name="Dixit A."/>
            <person name="Pal A.K."/>
            <person name="Ghazi I.A."/>
            <person name="Yadav M."/>
            <person name="Pandit A."/>
            <person name="Bhargava A."/>
            <person name="Sureshbabu K."/>
            <person name="Batra K."/>
            <person name="Sharma T.R."/>
            <person name="Mohapatra T."/>
            <person name="Singh N.K."/>
            <person name="Messing J."/>
            <person name="Nelson A.B."/>
            <person name="Fuks G."/>
            <person name="Kavchok S."/>
            <person name="Keizer G."/>
            <person name="Linton E."/>
            <person name="Llaca V."/>
            <person name="Song R."/>
            <person name="Tanyolac B."/>
            <person name="Young S."/>
            <person name="Ho-Il K."/>
            <person name="Hahn J.H."/>
            <person name="Sangsakoo G."/>
            <person name="Vanavichit A."/>
            <person name="de Mattos Luiz.A.T."/>
            <person name="Zimmer P.D."/>
            <person name="Malone G."/>
            <person name="Dellagostin O."/>
            <person name="de Oliveira A.C."/>
            <person name="Bevan M."/>
            <person name="Bancroft I."/>
            <person name="Minx P."/>
            <person name="Cordum H."/>
            <person name="Wilson R."/>
            <person name="Cheng Z."/>
            <person name="Jin W."/>
            <person name="Jiang J."/>
            <person name="Leong S.A."/>
            <person name="Iwama H."/>
            <person name="Gojobori T."/>
            <person name="Itoh T."/>
            <person name="Niimura Y."/>
            <person name="Fujii Y."/>
            <person name="Habara T."/>
            <person name="Sakai H."/>
            <person name="Sato Y."/>
            <person name="Wilson G."/>
            <person name="Kumar K."/>
            <person name="McCouch S."/>
            <person name="Juretic N."/>
            <person name="Hoen D."/>
            <person name="Wright S."/>
            <person name="Bruskiewich R."/>
            <person name="Bureau T."/>
            <person name="Miyao A."/>
            <person name="Hirochika H."/>
            <person name="Nishikawa T."/>
            <person name="Kadowaki K."/>
            <person name="Sugiura M."/>
            <person name="Burr B."/>
            <person name="Sasaki T."/>
        </authorList>
    </citation>
    <scope>NUCLEOTIDE SEQUENCE [LARGE SCALE GENOMIC DNA]</scope>
    <source>
        <strain evidence="3">cv. Nipponbare</strain>
    </source>
</reference>
<feature type="compositionally biased region" description="Basic and acidic residues" evidence="1">
    <location>
        <begin position="58"/>
        <end position="68"/>
    </location>
</feature>
<evidence type="ECO:0000256" key="1">
    <source>
        <dbReference type="SAM" id="MobiDB-lite"/>
    </source>
</evidence>
<dbReference type="AlphaFoldDB" id="A0A0P0WQ74"/>
<reference evidence="2 3" key="3">
    <citation type="journal article" date="2013" name="Rice">
        <title>Improvement of the Oryza sativa Nipponbare reference genome using next generation sequence and optical map data.</title>
        <authorList>
            <person name="Kawahara Y."/>
            <person name="de la Bastide M."/>
            <person name="Hamilton J.P."/>
            <person name="Kanamori H."/>
            <person name="McCombie W.R."/>
            <person name="Ouyang S."/>
            <person name="Schwartz D.C."/>
            <person name="Tanaka T."/>
            <person name="Wu J."/>
            <person name="Zhou S."/>
            <person name="Childs K.L."/>
            <person name="Davidson R.M."/>
            <person name="Lin H."/>
            <person name="Quesada-Ocampo L."/>
            <person name="Vaillancourt B."/>
            <person name="Sakai H."/>
            <person name="Lee S.S."/>
            <person name="Kim J."/>
            <person name="Numa H."/>
            <person name="Itoh T."/>
            <person name="Buell C.R."/>
            <person name="Matsumoto T."/>
        </authorList>
    </citation>
    <scope>NUCLEOTIDE SEQUENCE [LARGE SCALE GENOMIC DNA]</scope>
    <source>
        <strain evidence="3">cv. Nipponbare</strain>
    </source>
</reference>
<dbReference type="InParanoid" id="A0A0P0WQ74"/>
<name>A0A0P0WQ74_ORYSJ</name>
<dbReference type="PaxDb" id="39947-A0A0P0WQ74"/>